<keyword evidence="2" id="KW-1185">Reference proteome</keyword>
<dbReference type="InterPro" id="IPR029045">
    <property type="entry name" value="ClpP/crotonase-like_dom_sf"/>
</dbReference>
<sequence length="73" mass="8003">MLAQQLKLRDAADDDAVRTVVITGGEKIFAAGADIKEMVRLGPIDTLTDIRPEYWKTIATFPKPLLAAALLHK</sequence>
<dbReference type="Gene3D" id="3.90.226.10">
    <property type="entry name" value="2-enoyl-CoA Hydratase, Chain A, domain 1"/>
    <property type="match status" value="1"/>
</dbReference>
<accession>A0A843YMR4</accession>
<dbReference type="SUPFAM" id="SSF52096">
    <property type="entry name" value="ClpP/crotonase"/>
    <property type="match status" value="1"/>
</dbReference>
<dbReference type="EMBL" id="WINI01000002">
    <property type="protein sequence ID" value="MQR00220.1"/>
    <property type="molecule type" value="Genomic_DNA"/>
</dbReference>
<evidence type="ECO:0008006" key="3">
    <source>
        <dbReference type="Google" id="ProtNLM"/>
    </source>
</evidence>
<gene>
    <name evidence="1" type="ORF">GEV47_05950</name>
</gene>
<reference evidence="1 2" key="1">
    <citation type="submission" date="2019-10" db="EMBL/GenBank/DDBJ databases">
        <title>Glaciimonas soli sp. nov., a psychrophilic bacterium isolated from the forest soil of a high elevation mountain in Taiwan.</title>
        <authorList>
            <person name="Wang L.-T."/>
            <person name="Shieh W.Y."/>
        </authorList>
    </citation>
    <scope>NUCLEOTIDE SEQUENCE [LARGE SCALE GENOMIC DNA]</scope>
    <source>
        <strain evidence="1 2">GS1</strain>
    </source>
</reference>
<comment type="caution">
    <text evidence="1">The sequence shown here is derived from an EMBL/GenBank/DDBJ whole genome shotgun (WGS) entry which is preliminary data.</text>
</comment>
<dbReference type="InterPro" id="IPR001753">
    <property type="entry name" value="Enoyl-CoA_hydra/iso"/>
</dbReference>
<dbReference type="Pfam" id="PF00378">
    <property type="entry name" value="ECH_1"/>
    <property type="match status" value="1"/>
</dbReference>
<dbReference type="RefSeq" id="WP_153233837.1">
    <property type="nucleotide sequence ID" value="NZ_WINI01000002.1"/>
</dbReference>
<name>A0A843YMR4_9BURK</name>
<organism evidence="1 2">
    <name type="scientific">Glaciimonas soli</name>
    <dbReference type="NCBI Taxonomy" id="2590999"/>
    <lineage>
        <taxon>Bacteria</taxon>
        <taxon>Pseudomonadati</taxon>
        <taxon>Pseudomonadota</taxon>
        <taxon>Betaproteobacteria</taxon>
        <taxon>Burkholderiales</taxon>
        <taxon>Oxalobacteraceae</taxon>
        <taxon>Glaciimonas</taxon>
    </lineage>
</organism>
<dbReference type="Proteomes" id="UP000451565">
    <property type="component" value="Unassembled WGS sequence"/>
</dbReference>
<evidence type="ECO:0000313" key="1">
    <source>
        <dbReference type="EMBL" id="MQR00220.1"/>
    </source>
</evidence>
<protein>
    <recommendedName>
        <fullName evidence="3">Enoyl-CoA hydratase/isomerase-like protein</fullName>
    </recommendedName>
</protein>
<dbReference type="OrthoDB" id="9775794at2"/>
<dbReference type="GO" id="GO:0003824">
    <property type="term" value="F:catalytic activity"/>
    <property type="evidence" value="ECO:0007669"/>
    <property type="project" value="UniProtKB-ARBA"/>
</dbReference>
<dbReference type="AlphaFoldDB" id="A0A843YMR4"/>
<proteinExistence type="predicted"/>
<evidence type="ECO:0000313" key="2">
    <source>
        <dbReference type="Proteomes" id="UP000451565"/>
    </source>
</evidence>